<evidence type="ECO:0008006" key="12">
    <source>
        <dbReference type="Google" id="ProtNLM"/>
    </source>
</evidence>
<feature type="signal peptide" evidence="7">
    <location>
        <begin position="1"/>
        <end position="22"/>
    </location>
</feature>
<name>A0ABP0F2S7_CLALP</name>
<dbReference type="EMBL" id="CAWYQH010000001">
    <property type="protein sequence ID" value="CAK8672562.1"/>
    <property type="molecule type" value="Genomic_DNA"/>
</dbReference>
<feature type="domain" description="Tsg C-terminal" evidence="8">
    <location>
        <begin position="97"/>
        <end position="250"/>
    </location>
</feature>
<evidence type="ECO:0000259" key="8">
    <source>
        <dbReference type="Pfam" id="PF04668"/>
    </source>
</evidence>
<dbReference type="PANTHER" id="PTHR12312:SF16">
    <property type="entry name" value="TWISTED GASTRULATION PROTEIN HOMOLOG 1-A-RELATED"/>
    <property type="match status" value="1"/>
</dbReference>
<keyword evidence="3" id="KW-0217">Developmental protein</keyword>
<proteinExistence type="inferred from homology"/>
<evidence type="ECO:0000259" key="9">
    <source>
        <dbReference type="Pfam" id="PF23782"/>
    </source>
</evidence>
<keyword evidence="6" id="KW-0325">Glycoprotein</keyword>
<comment type="subcellular location">
    <subcellularLocation>
        <location evidence="1">Secreted</location>
    </subcellularLocation>
</comment>
<comment type="similarity">
    <text evidence="2">Belongs to the twisted gastrulation protein family.</text>
</comment>
<evidence type="ECO:0000313" key="11">
    <source>
        <dbReference type="Proteomes" id="UP001642483"/>
    </source>
</evidence>
<dbReference type="InterPro" id="IPR057726">
    <property type="entry name" value="Tsg_C"/>
</dbReference>
<protein>
    <recommendedName>
        <fullName evidence="12">Twisted gastrulation</fullName>
    </recommendedName>
</protein>
<dbReference type="Pfam" id="PF04668">
    <property type="entry name" value="Tsg"/>
    <property type="match status" value="1"/>
</dbReference>
<feature type="domain" description="Tsg N-terminal" evidence="9">
    <location>
        <begin position="35"/>
        <end position="92"/>
    </location>
</feature>
<dbReference type="Proteomes" id="UP001642483">
    <property type="component" value="Unassembled WGS sequence"/>
</dbReference>
<dbReference type="Pfam" id="PF23782">
    <property type="entry name" value="Tsg_N"/>
    <property type="match status" value="1"/>
</dbReference>
<evidence type="ECO:0000256" key="5">
    <source>
        <dbReference type="ARBA" id="ARBA00022729"/>
    </source>
</evidence>
<evidence type="ECO:0000256" key="4">
    <source>
        <dbReference type="ARBA" id="ARBA00022525"/>
    </source>
</evidence>
<dbReference type="PANTHER" id="PTHR12312">
    <property type="entry name" value="TWISTED GASTRULATION PROTEIN HOMOLOG 1-A-RELATED"/>
    <property type="match status" value="1"/>
</dbReference>
<reference evidence="10 11" key="1">
    <citation type="submission" date="2024-02" db="EMBL/GenBank/DDBJ databases">
        <authorList>
            <person name="Daric V."/>
            <person name="Darras S."/>
        </authorList>
    </citation>
    <scope>NUCLEOTIDE SEQUENCE [LARGE SCALE GENOMIC DNA]</scope>
</reference>
<feature type="chain" id="PRO_5045155502" description="Twisted gastrulation" evidence="7">
    <location>
        <begin position="23"/>
        <end position="251"/>
    </location>
</feature>
<evidence type="ECO:0000256" key="1">
    <source>
        <dbReference type="ARBA" id="ARBA00004613"/>
    </source>
</evidence>
<organism evidence="10 11">
    <name type="scientific">Clavelina lepadiformis</name>
    <name type="common">Light-bulb sea squirt</name>
    <name type="synonym">Ascidia lepadiformis</name>
    <dbReference type="NCBI Taxonomy" id="159417"/>
    <lineage>
        <taxon>Eukaryota</taxon>
        <taxon>Metazoa</taxon>
        <taxon>Chordata</taxon>
        <taxon>Tunicata</taxon>
        <taxon>Ascidiacea</taxon>
        <taxon>Aplousobranchia</taxon>
        <taxon>Clavelinidae</taxon>
        <taxon>Clavelina</taxon>
    </lineage>
</organism>
<sequence length="251" mass="27746">MFASVTVVTTLVIIGSFEGTSAGTQLFAHPQEHPSCNKAHCASIVSYCLIQEKCNCDPAKNCSCCAECAMCLGDYYRHCCDCVGMRKGSNYTAGLPTVTSTVAMLDQPAPDLFIALTEQPAPSLHFTVLQFPVIEELGAHRHGLIRAHKQPRHHASSSSTVELEGQDPHQTYWEDVQVVLRQNYDINITDTRALCTVAYFDQCFPLNECLMSCESMGASSFRWFHNGCCQCAGPTCLNYGNMYPKCRECMQ</sequence>
<dbReference type="InterPro" id="IPR006761">
    <property type="entry name" value="Tsg"/>
</dbReference>
<keyword evidence="5 7" id="KW-0732">Signal</keyword>
<dbReference type="InterPro" id="IPR057635">
    <property type="entry name" value="Tsg_N"/>
</dbReference>
<evidence type="ECO:0000256" key="3">
    <source>
        <dbReference type="ARBA" id="ARBA00022473"/>
    </source>
</evidence>
<accession>A0ABP0F2S7</accession>
<keyword evidence="4" id="KW-0964">Secreted</keyword>
<evidence type="ECO:0000256" key="6">
    <source>
        <dbReference type="ARBA" id="ARBA00023180"/>
    </source>
</evidence>
<comment type="caution">
    <text evidence="10">The sequence shown here is derived from an EMBL/GenBank/DDBJ whole genome shotgun (WGS) entry which is preliminary data.</text>
</comment>
<evidence type="ECO:0000256" key="7">
    <source>
        <dbReference type="SAM" id="SignalP"/>
    </source>
</evidence>
<keyword evidence="11" id="KW-1185">Reference proteome</keyword>
<gene>
    <name evidence="10" type="ORF">CVLEPA_LOCUS2272</name>
</gene>
<evidence type="ECO:0000256" key="2">
    <source>
        <dbReference type="ARBA" id="ARBA00010047"/>
    </source>
</evidence>
<evidence type="ECO:0000313" key="10">
    <source>
        <dbReference type="EMBL" id="CAK8672562.1"/>
    </source>
</evidence>